<feature type="transmembrane region" description="Helical" evidence="2">
    <location>
        <begin position="228"/>
        <end position="249"/>
    </location>
</feature>
<evidence type="ECO:0000313" key="3">
    <source>
        <dbReference type="EMBL" id="EIW75775.1"/>
    </source>
</evidence>
<evidence type="ECO:0000256" key="2">
    <source>
        <dbReference type="SAM" id="Phobius"/>
    </source>
</evidence>
<evidence type="ECO:0000256" key="1">
    <source>
        <dbReference type="SAM" id="MobiDB-lite"/>
    </source>
</evidence>
<dbReference type="Proteomes" id="UP000053558">
    <property type="component" value="Unassembled WGS sequence"/>
</dbReference>
<name>A0A5M3MAY3_CONPW</name>
<feature type="compositionally biased region" description="Basic and acidic residues" evidence="1">
    <location>
        <begin position="61"/>
        <end position="138"/>
    </location>
</feature>
<evidence type="ECO:0000313" key="4">
    <source>
        <dbReference type="Proteomes" id="UP000053558"/>
    </source>
</evidence>
<reference evidence="4" key="1">
    <citation type="journal article" date="2012" name="Science">
        <title>The Paleozoic origin of enzymatic lignin decomposition reconstructed from 31 fungal genomes.</title>
        <authorList>
            <person name="Floudas D."/>
            <person name="Binder M."/>
            <person name="Riley R."/>
            <person name="Barry K."/>
            <person name="Blanchette R.A."/>
            <person name="Henrissat B."/>
            <person name="Martinez A.T."/>
            <person name="Otillar R."/>
            <person name="Spatafora J.W."/>
            <person name="Yadav J.S."/>
            <person name="Aerts A."/>
            <person name="Benoit I."/>
            <person name="Boyd A."/>
            <person name="Carlson A."/>
            <person name="Copeland A."/>
            <person name="Coutinho P.M."/>
            <person name="de Vries R.P."/>
            <person name="Ferreira P."/>
            <person name="Findley K."/>
            <person name="Foster B."/>
            <person name="Gaskell J."/>
            <person name="Glotzer D."/>
            <person name="Gorecki P."/>
            <person name="Heitman J."/>
            <person name="Hesse C."/>
            <person name="Hori C."/>
            <person name="Igarashi K."/>
            <person name="Jurgens J.A."/>
            <person name="Kallen N."/>
            <person name="Kersten P."/>
            <person name="Kohler A."/>
            <person name="Kuees U."/>
            <person name="Kumar T.K.A."/>
            <person name="Kuo A."/>
            <person name="LaButti K."/>
            <person name="Larrondo L.F."/>
            <person name="Lindquist E."/>
            <person name="Ling A."/>
            <person name="Lombard V."/>
            <person name="Lucas S."/>
            <person name="Lundell T."/>
            <person name="Martin R."/>
            <person name="McLaughlin D.J."/>
            <person name="Morgenstern I."/>
            <person name="Morin E."/>
            <person name="Murat C."/>
            <person name="Nagy L.G."/>
            <person name="Nolan M."/>
            <person name="Ohm R.A."/>
            <person name="Patyshakuliyeva A."/>
            <person name="Rokas A."/>
            <person name="Ruiz-Duenas F.J."/>
            <person name="Sabat G."/>
            <person name="Salamov A."/>
            <person name="Samejima M."/>
            <person name="Schmutz J."/>
            <person name="Slot J.C."/>
            <person name="St John F."/>
            <person name="Stenlid J."/>
            <person name="Sun H."/>
            <person name="Sun S."/>
            <person name="Syed K."/>
            <person name="Tsang A."/>
            <person name="Wiebenga A."/>
            <person name="Young D."/>
            <person name="Pisabarro A."/>
            <person name="Eastwood D.C."/>
            <person name="Martin F."/>
            <person name="Cullen D."/>
            <person name="Grigoriev I.V."/>
            <person name="Hibbett D.S."/>
        </authorList>
    </citation>
    <scope>NUCLEOTIDE SEQUENCE [LARGE SCALE GENOMIC DNA]</scope>
    <source>
        <strain evidence="4">RWD-64-598 SS2</strain>
    </source>
</reference>
<feature type="compositionally biased region" description="Basic and acidic residues" evidence="1">
    <location>
        <begin position="146"/>
        <end position="174"/>
    </location>
</feature>
<dbReference type="EMBL" id="JH711587">
    <property type="protein sequence ID" value="EIW75775.1"/>
    <property type="molecule type" value="Genomic_DNA"/>
</dbReference>
<dbReference type="RefSeq" id="XP_007773799.1">
    <property type="nucleotide sequence ID" value="XM_007775609.1"/>
</dbReference>
<dbReference type="AlphaFoldDB" id="A0A5M3MAY3"/>
<protein>
    <submittedName>
        <fullName evidence="3">Uncharacterized protein</fullName>
    </submittedName>
</protein>
<feature type="region of interest" description="Disordered" evidence="1">
    <location>
        <begin position="38"/>
        <end position="225"/>
    </location>
</feature>
<keyword evidence="4" id="KW-1185">Reference proteome</keyword>
<organism evidence="3 4">
    <name type="scientific">Coniophora puteana (strain RWD-64-598)</name>
    <name type="common">Brown rot fungus</name>
    <dbReference type="NCBI Taxonomy" id="741705"/>
    <lineage>
        <taxon>Eukaryota</taxon>
        <taxon>Fungi</taxon>
        <taxon>Dikarya</taxon>
        <taxon>Basidiomycota</taxon>
        <taxon>Agaricomycotina</taxon>
        <taxon>Agaricomycetes</taxon>
        <taxon>Agaricomycetidae</taxon>
        <taxon>Boletales</taxon>
        <taxon>Coniophorineae</taxon>
        <taxon>Coniophoraceae</taxon>
        <taxon>Coniophora</taxon>
    </lineage>
</organism>
<feature type="region of interest" description="Disordered" evidence="1">
    <location>
        <begin position="305"/>
        <end position="329"/>
    </location>
</feature>
<dbReference type="GeneID" id="19206137"/>
<sequence>MGGNRDDTSTEAIIDLQCGSGEEKVEFLRARHRLHEFRWTSPHACGRAINGASSSSLMIDKSNEKPKDGGKKDSGEEKSPSDDNDDKPENDRNDGERQKQPSDDEEPSKKKPADDKEPPKQKPSDDDKSPKEGEDGKKPSGGGGDKPSKEPTKEPPAKAPSKEPPNEKHPDHSRHAPTPTATVPASRPSSLPSKDKDSGNPIPPPSKDEDLEDDQNLKFPGTGPQRSIAITTLTIASFSLVTVACLLYAPPRPLRRWVQRHLKRRQFRVGEVRLVRWANEDDDTFGMDEDEMVNDRRGEDEYVFDDESIPLKPSPRKYRHAHYGSASWS</sequence>
<dbReference type="OrthoDB" id="29460at2759"/>
<keyword evidence="2" id="KW-0812">Transmembrane</keyword>
<comment type="caution">
    <text evidence="3">The sequence shown here is derived from an EMBL/GenBank/DDBJ whole genome shotgun (WGS) entry which is preliminary data.</text>
</comment>
<feature type="compositionally biased region" description="Polar residues" evidence="1">
    <location>
        <begin position="179"/>
        <end position="192"/>
    </location>
</feature>
<dbReference type="KEGG" id="cput:CONPUDRAFT_169056"/>
<accession>A0A5M3MAY3</accession>
<proteinExistence type="predicted"/>
<keyword evidence="2" id="KW-1133">Transmembrane helix</keyword>
<gene>
    <name evidence="3" type="ORF">CONPUDRAFT_169056</name>
</gene>
<keyword evidence="2" id="KW-0472">Membrane</keyword>